<keyword evidence="1" id="KW-0472">Membrane</keyword>
<feature type="transmembrane region" description="Helical" evidence="1">
    <location>
        <begin position="64"/>
        <end position="87"/>
    </location>
</feature>
<proteinExistence type="predicted"/>
<feature type="transmembrane region" description="Helical" evidence="1">
    <location>
        <begin position="179"/>
        <end position="198"/>
    </location>
</feature>
<keyword evidence="1" id="KW-0812">Transmembrane</keyword>
<evidence type="ECO:0000256" key="1">
    <source>
        <dbReference type="SAM" id="Phobius"/>
    </source>
</evidence>
<name>A0A383VDS8_TETOB</name>
<keyword evidence="3" id="KW-1185">Reference proteome</keyword>
<gene>
    <name evidence="2" type="ORF">BQ4739_LOCUS4257</name>
</gene>
<reference evidence="2 3" key="1">
    <citation type="submission" date="2016-10" db="EMBL/GenBank/DDBJ databases">
        <authorList>
            <person name="Cai Z."/>
        </authorList>
    </citation>
    <scope>NUCLEOTIDE SEQUENCE [LARGE SCALE GENOMIC DNA]</scope>
</reference>
<accession>A0A383VDS8</accession>
<organism evidence="2 3">
    <name type="scientific">Tetradesmus obliquus</name>
    <name type="common">Green alga</name>
    <name type="synonym">Acutodesmus obliquus</name>
    <dbReference type="NCBI Taxonomy" id="3088"/>
    <lineage>
        <taxon>Eukaryota</taxon>
        <taxon>Viridiplantae</taxon>
        <taxon>Chlorophyta</taxon>
        <taxon>core chlorophytes</taxon>
        <taxon>Chlorophyceae</taxon>
        <taxon>CS clade</taxon>
        <taxon>Sphaeropleales</taxon>
        <taxon>Scenedesmaceae</taxon>
        <taxon>Tetradesmus</taxon>
    </lineage>
</organism>
<keyword evidence="1" id="KW-1133">Transmembrane helix</keyword>
<dbReference type="Proteomes" id="UP000256970">
    <property type="component" value="Unassembled WGS sequence"/>
</dbReference>
<dbReference type="PANTHER" id="PTHR36974">
    <property type="entry name" value="MEMBRANE PROTEIN-RELATED"/>
    <property type="match status" value="1"/>
</dbReference>
<dbReference type="PANTHER" id="PTHR36974:SF1">
    <property type="entry name" value="DOXX FAMILY MEMBRANE PROTEIN"/>
    <property type="match status" value="1"/>
</dbReference>
<evidence type="ECO:0000313" key="3">
    <source>
        <dbReference type="Proteomes" id="UP000256970"/>
    </source>
</evidence>
<evidence type="ECO:0000313" key="2">
    <source>
        <dbReference type="EMBL" id="SZX63705.1"/>
    </source>
</evidence>
<feature type="transmembrane region" description="Helical" evidence="1">
    <location>
        <begin position="146"/>
        <end position="167"/>
    </location>
</feature>
<dbReference type="AlphaFoldDB" id="A0A383VDS8"/>
<sequence length="240" mass="25171">MQVNVLQRARCTALVCKPRRCIRLVRAAADTKQAAVATQQNPWAQPGYKGAVVSQLPEAQQAAAFAAIAAGIAAGTFLCAGVVGPAVSAHLPSFLQVTAKSWFPLGPIFAAAGVAHFTEEQGFKDMYPHQGAWGFWRLPGSDKFHVQWTGVAEILGGAGLCLGALPFDFVPSWLSPASALGLFFLTIAVTPANIYMYTHNAPGPVPPSVTPEIPPQGHAARGVMQMVLLSALWGIATAAS</sequence>
<dbReference type="EMBL" id="FNXT01000337">
    <property type="protein sequence ID" value="SZX63705.1"/>
    <property type="molecule type" value="Genomic_DNA"/>
</dbReference>
<protein>
    <submittedName>
        <fullName evidence="2">Uncharacterized protein</fullName>
    </submittedName>
</protein>